<dbReference type="Proteomes" id="UP000324222">
    <property type="component" value="Unassembled WGS sequence"/>
</dbReference>
<comment type="caution">
    <text evidence="2">The sequence shown here is derived from an EMBL/GenBank/DDBJ whole genome shotgun (WGS) entry which is preliminary data.</text>
</comment>
<evidence type="ECO:0000256" key="1">
    <source>
        <dbReference type="SAM" id="MobiDB-lite"/>
    </source>
</evidence>
<dbReference type="AlphaFoldDB" id="A0A5B7E2Y6"/>
<gene>
    <name evidence="2" type="ORF">E2C01_020757</name>
</gene>
<proteinExistence type="predicted"/>
<name>A0A5B7E2Y6_PORTR</name>
<organism evidence="2 3">
    <name type="scientific">Portunus trituberculatus</name>
    <name type="common">Swimming crab</name>
    <name type="synonym">Neptunus trituberculatus</name>
    <dbReference type="NCBI Taxonomy" id="210409"/>
    <lineage>
        <taxon>Eukaryota</taxon>
        <taxon>Metazoa</taxon>
        <taxon>Ecdysozoa</taxon>
        <taxon>Arthropoda</taxon>
        <taxon>Crustacea</taxon>
        <taxon>Multicrustacea</taxon>
        <taxon>Malacostraca</taxon>
        <taxon>Eumalacostraca</taxon>
        <taxon>Eucarida</taxon>
        <taxon>Decapoda</taxon>
        <taxon>Pleocyemata</taxon>
        <taxon>Brachyura</taxon>
        <taxon>Eubrachyura</taxon>
        <taxon>Portunoidea</taxon>
        <taxon>Portunidae</taxon>
        <taxon>Portuninae</taxon>
        <taxon>Portunus</taxon>
    </lineage>
</organism>
<accession>A0A5B7E2Y6</accession>
<protein>
    <submittedName>
        <fullName evidence="2">Uncharacterized protein</fullName>
    </submittedName>
</protein>
<feature type="region of interest" description="Disordered" evidence="1">
    <location>
        <begin position="35"/>
        <end position="64"/>
    </location>
</feature>
<evidence type="ECO:0000313" key="3">
    <source>
        <dbReference type="Proteomes" id="UP000324222"/>
    </source>
</evidence>
<evidence type="ECO:0000313" key="2">
    <source>
        <dbReference type="EMBL" id="MPC27583.1"/>
    </source>
</evidence>
<dbReference type="EMBL" id="VSRR010001771">
    <property type="protein sequence ID" value="MPC27583.1"/>
    <property type="molecule type" value="Genomic_DNA"/>
</dbReference>
<sequence length="64" mass="7515">MLVEPVTNKKYKAYRRSHGHYISFTPHKRPPCLLNHPTHSTPSFHLPHGTKETKFHSNHSHYSI</sequence>
<reference evidence="2 3" key="1">
    <citation type="submission" date="2019-05" db="EMBL/GenBank/DDBJ databases">
        <title>Another draft genome of Portunus trituberculatus and its Hox gene families provides insights of decapod evolution.</title>
        <authorList>
            <person name="Jeong J.-H."/>
            <person name="Song I."/>
            <person name="Kim S."/>
            <person name="Choi T."/>
            <person name="Kim D."/>
            <person name="Ryu S."/>
            <person name="Kim W."/>
        </authorList>
    </citation>
    <scope>NUCLEOTIDE SEQUENCE [LARGE SCALE GENOMIC DNA]</scope>
    <source>
        <tissue evidence="2">Muscle</tissue>
    </source>
</reference>
<keyword evidence="3" id="KW-1185">Reference proteome</keyword>